<dbReference type="Gene3D" id="3.30.300.30">
    <property type="match status" value="1"/>
</dbReference>
<dbReference type="InterPro" id="IPR000873">
    <property type="entry name" value="AMP-dep_synth/lig_dom"/>
</dbReference>
<evidence type="ECO:0000256" key="2">
    <source>
        <dbReference type="ARBA" id="ARBA00022598"/>
    </source>
</evidence>
<gene>
    <name evidence="5" type="ORF">IMCC3088_1457</name>
</gene>
<dbReference type="InterPro" id="IPR045851">
    <property type="entry name" value="AMP-bd_C_sf"/>
</dbReference>
<comment type="similarity">
    <text evidence="1">Belongs to the ATP-dependent AMP-binding enzyme family.</text>
</comment>
<sequence>MNKLDLSNPKDRTFARILERQAAEAGSTVFLRTDDVAITFAEAESITNRLASGLSAHGLVAGDRVALYMSNQPEMVLLALAINKLSAVWVPINRDYKGLWLEDTVARCRANMLFTDCDGVAEIQKLNLDLKALTLGVVGPDAEPDTIAYQALLDAPEYSVDHDSQSYGDTCAILWTSGTTGRSKGVMQPYNAWVHAIVNGASKQYQSRDGDIIYNVLPLFNAGGWITAVLRALLEGITVVIEQRFSVTQFWDRIAHFGATQTFALGAMGTFLLNEPEKPDDAATPLREAQIVPLAPDLWPVFSKRFGVRLIRGGLGQSECMRVLSQVENRDDVPVYALGFPDRRAPVTLLDDDGNEVPVGEVGEIAIKPLEPYLIFNGYFDDPEATQNAFKGDWYCTGDVGRQDPKTGAFFYVDRKRDAVRFGGRNISTLEVESVARRFRGITDVAAYGISHPDVPEEQELALAIVVAAGESLDFEALCGFLNQNAPYYFVPRYIRIVASLPYTPTNKVQKFQLRDDGVTSDTWDLTESGYTVKR</sequence>
<dbReference type="Gene3D" id="3.40.50.12780">
    <property type="entry name" value="N-terminal domain of ligase-like"/>
    <property type="match status" value="1"/>
</dbReference>
<evidence type="ECO:0000256" key="4">
    <source>
        <dbReference type="ARBA" id="ARBA00022840"/>
    </source>
</evidence>
<keyword evidence="3" id="KW-0547">Nucleotide-binding</keyword>
<evidence type="ECO:0000256" key="1">
    <source>
        <dbReference type="ARBA" id="ARBA00006432"/>
    </source>
</evidence>
<dbReference type="InterPro" id="IPR025110">
    <property type="entry name" value="AMP-bd_C"/>
</dbReference>
<evidence type="ECO:0000313" key="5">
    <source>
        <dbReference type="EMBL" id="EGG29645.1"/>
    </source>
</evidence>
<dbReference type="Pfam" id="PF13193">
    <property type="entry name" value="AMP-binding_C"/>
    <property type="match status" value="1"/>
</dbReference>
<dbReference type="InterPro" id="IPR042099">
    <property type="entry name" value="ANL_N_sf"/>
</dbReference>
<keyword evidence="2 5" id="KW-0436">Ligase</keyword>
<dbReference type="AlphaFoldDB" id="F3L1W7"/>
<dbReference type="GO" id="GO:0005886">
    <property type="term" value="C:plasma membrane"/>
    <property type="evidence" value="ECO:0007669"/>
    <property type="project" value="TreeGrafter"/>
</dbReference>
<name>F3L1W7_9GAMM</name>
<evidence type="ECO:0000313" key="6">
    <source>
        <dbReference type="Proteomes" id="UP000005615"/>
    </source>
</evidence>
<dbReference type="PANTHER" id="PTHR43107:SF15">
    <property type="entry name" value="FATTY ACID TRANSPORT PROTEIN 3, ISOFORM A"/>
    <property type="match status" value="1"/>
</dbReference>
<protein>
    <submittedName>
        <fullName evidence="5">Putative ligase</fullName>
    </submittedName>
</protein>
<dbReference type="OrthoDB" id="9803968at2"/>
<keyword evidence="4" id="KW-0067">ATP-binding</keyword>
<dbReference type="PROSITE" id="PS00455">
    <property type="entry name" value="AMP_BINDING"/>
    <property type="match status" value="1"/>
</dbReference>
<dbReference type="PANTHER" id="PTHR43107">
    <property type="entry name" value="LONG-CHAIN FATTY ACID TRANSPORT PROTEIN"/>
    <property type="match status" value="1"/>
</dbReference>
<dbReference type="GO" id="GO:0005324">
    <property type="term" value="F:long-chain fatty acid transmembrane transporter activity"/>
    <property type="evidence" value="ECO:0007669"/>
    <property type="project" value="TreeGrafter"/>
</dbReference>
<comment type="caution">
    <text evidence="5">The sequence shown here is derived from an EMBL/GenBank/DDBJ whole genome shotgun (WGS) entry which is preliminary data.</text>
</comment>
<dbReference type="Proteomes" id="UP000005615">
    <property type="component" value="Unassembled WGS sequence"/>
</dbReference>
<dbReference type="GO" id="GO:0004467">
    <property type="term" value="F:long-chain fatty acid-CoA ligase activity"/>
    <property type="evidence" value="ECO:0007669"/>
    <property type="project" value="TreeGrafter"/>
</dbReference>
<organism evidence="5 6">
    <name type="scientific">Aequoribacter fuscus</name>
    <dbReference type="NCBI Taxonomy" id="2518989"/>
    <lineage>
        <taxon>Bacteria</taxon>
        <taxon>Pseudomonadati</taxon>
        <taxon>Pseudomonadota</taxon>
        <taxon>Gammaproteobacteria</taxon>
        <taxon>Cellvibrionales</taxon>
        <taxon>Halieaceae</taxon>
        <taxon>Aequoribacter</taxon>
    </lineage>
</organism>
<evidence type="ECO:0000256" key="3">
    <source>
        <dbReference type="ARBA" id="ARBA00022741"/>
    </source>
</evidence>
<dbReference type="GO" id="GO:0005524">
    <property type="term" value="F:ATP binding"/>
    <property type="evidence" value="ECO:0007669"/>
    <property type="project" value="UniProtKB-KW"/>
</dbReference>
<dbReference type="Pfam" id="PF00501">
    <property type="entry name" value="AMP-binding"/>
    <property type="match status" value="1"/>
</dbReference>
<dbReference type="InterPro" id="IPR020845">
    <property type="entry name" value="AMP-binding_CS"/>
</dbReference>
<proteinExistence type="inferred from homology"/>
<dbReference type="STRING" id="2518989.IMCC3088_1457"/>
<dbReference type="EMBL" id="AEIG01000037">
    <property type="protein sequence ID" value="EGG29645.1"/>
    <property type="molecule type" value="Genomic_DNA"/>
</dbReference>
<dbReference type="RefSeq" id="WP_009575754.1">
    <property type="nucleotide sequence ID" value="NZ_AEIG01000037.1"/>
</dbReference>
<reference evidence="5 6" key="1">
    <citation type="journal article" date="2011" name="J. Bacteriol.">
        <title>Genome sequence of strain IMCC3088, a proteorhodopsin-containing marine bacterium belonging to the OM60/NOR5 clade.</title>
        <authorList>
            <person name="Jang Y."/>
            <person name="Oh H.M."/>
            <person name="Kang I."/>
            <person name="Lee K."/>
            <person name="Yang S.J."/>
            <person name="Cho J.C."/>
        </authorList>
    </citation>
    <scope>NUCLEOTIDE SEQUENCE [LARGE SCALE GENOMIC DNA]</scope>
    <source>
        <strain evidence="5 6">IMCC3088</strain>
    </source>
</reference>
<dbReference type="eggNOG" id="COG0318">
    <property type="taxonomic scope" value="Bacteria"/>
</dbReference>
<dbReference type="GO" id="GO:0044539">
    <property type="term" value="P:long-chain fatty acid import into cell"/>
    <property type="evidence" value="ECO:0007669"/>
    <property type="project" value="TreeGrafter"/>
</dbReference>
<dbReference type="SUPFAM" id="SSF56801">
    <property type="entry name" value="Acetyl-CoA synthetase-like"/>
    <property type="match status" value="1"/>
</dbReference>
<keyword evidence="6" id="KW-1185">Reference proteome</keyword>
<accession>F3L1W7</accession>